<proteinExistence type="predicted"/>
<name>A0A8H6YLT8_9AGAR</name>
<evidence type="ECO:0000313" key="1">
    <source>
        <dbReference type="EMBL" id="KAF7363528.1"/>
    </source>
</evidence>
<dbReference type="Proteomes" id="UP000623467">
    <property type="component" value="Unassembled WGS sequence"/>
</dbReference>
<accession>A0A8H6YLT8</accession>
<comment type="caution">
    <text evidence="1">The sequence shown here is derived from an EMBL/GenBank/DDBJ whole genome shotgun (WGS) entry which is preliminary data.</text>
</comment>
<sequence length="261" mass="29278">MQQCRHDPSTSHIHTKIRTLRGEHFRHIQNQRHVPRNFKTATHNSPTLPDLYTDAVYSNSEKPRPAPRRDTREALFVAKRVERPKVDLTVTPAWRAEALSLIVPTVAECHKVPPLTLLCLQTLMSSLGGDLTEVVQFIPPHLRLALMRWAAVHRPLSNHQLRVLCPDGPVDGELIIVGPEATVHEDQFRGPDGEECQSAEWETDDWPNPPPDTHFYSSVGSSRGVDRLQFARDTNTSRTGQYSQSCVAAQATNDLSAARVP</sequence>
<evidence type="ECO:0000313" key="2">
    <source>
        <dbReference type="Proteomes" id="UP000623467"/>
    </source>
</evidence>
<dbReference type="EMBL" id="JACAZH010000007">
    <property type="protein sequence ID" value="KAF7363528.1"/>
    <property type="molecule type" value="Genomic_DNA"/>
</dbReference>
<protein>
    <submittedName>
        <fullName evidence="1">Release factor H-coupled R</fullName>
    </submittedName>
</protein>
<keyword evidence="2" id="KW-1185">Reference proteome</keyword>
<gene>
    <name evidence="1" type="ORF">MSAN_01009300</name>
</gene>
<dbReference type="AlphaFoldDB" id="A0A8H6YLT8"/>
<organism evidence="1 2">
    <name type="scientific">Mycena sanguinolenta</name>
    <dbReference type="NCBI Taxonomy" id="230812"/>
    <lineage>
        <taxon>Eukaryota</taxon>
        <taxon>Fungi</taxon>
        <taxon>Dikarya</taxon>
        <taxon>Basidiomycota</taxon>
        <taxon>Agaricomycotina</taxon>
        <taxon>Agaricomycetes</taxon>
        <taxon>Agaricomycetidae</taxon>
        <taxon>Agaricales</taxon>
        <taxon>Marasmiineae</taxon>
        <taxon>Mycenaceae</taxon>
        <taxon>Mycena</taxon>
    </lineage>
</organism>
<dbReference type="OrthoDB" id="3264363at2759"/>
<reference evidence="1" key="1">
    <citation type="submission" date="2020-05" db="EMBL/GenBank/DDBJ databases">
        <title>Mycena genomes resolve the evolution of fungal bioluminescence.</title>
        <authorList>
            <person name="Tsai I.J."/>
        </authorList>
    </citation>
    <scope>NUCLEOTIDE SEQUENCE</scope>
    <source>
        <strain evidence="1">160909Yilan</strain>
    </source>
</reference>